<name>A0A8S3DNP0_9BILA</name>
<feature type="non-terminal residue" evidence="2">
    <location>
        <position position="1"/>
    </location>
</feature>
<evidence type="ECO:0000313" key="2">
    <source>
        <dbReference type="EMBL" id="CAF5028261.1"/>
    </source>
</evidence>
<dbReference type="Proteomes" id="UP000676336">
    <property type="component" value="Unassembled WGS sequence"/>
</dbReference>
<keyword evidence="1" id="KW-0175">Coiled coil</keyword>
<evidence type="ECO:0000256" key="1">
    <source>
        <dbReference type="SAM" id="Coils"/>
    </source>
</evidence>
<proteinExistence type="predicted"/>
<reference evidence="2" key="1">
    <citation type="submission" date="2021-02" db="EMBL/GenBank/DDBJ databases">
        <authorList>
            <person name="Nowell W R."/>
        </authorList>
    </citation>
    <scope>NUCLEOTIDE SEQUENCE</scope>
</reference>
<sequence>MRSEFENEMLALELVNDRIKLKGNLHEAEDQIENLTRELEATKVIVRQN</sequence>
<gene>
    <name evidence="2" type="ORF">SMN809_LOCUS57981</name>
</gene>
<dbReference type="AlphaFoldDB" id="A0A8S3DNP0"/>
<dbReference type="EMBL" id="CAJOBI010215384">
    <property type="protein sequence ID" value="CAF5028261.1"/>
    <property type="molecule type" value="Genomic_DNA"/>
</dbReference>
<protein>
    <submittedName>
        <fullName evidence="2">Uncharacterized protein</fullName>
    </submittedName>
</protein>
<feature type="coiled-coil region" evidence="1">
    <location>
        <begin position="11"/>
        <end position="45"/>
    </location>
</feature>
<comment type="caution">
    <text evidence="2">The sequence shown here is derived from an EMBL/GenBank/DDBJ whole genome shotgun (WGS) entry which is preliminary data.</text>
</comment>
<evidence type="ECO:0000313" key="3">
    <source>
        <dbReference type="Proteomes" id="UP000676336"/>
    </source>
</evidence>
<organism evidence="2 3">
    <name type="scientific">Rotaria magnacalcarata</name>
    <dbReference type="NCBI Taxonomy" id="392030"/>
    <lineage>
        <taxon>Eukaryota</taxon>
        <taxon>Metazoa</taxon>
        <taxon>Spiralia</taxon>
        <taxon>Gnathifera</taxon>
        <taxon>Rotifera</taxon>
        <taxon>Eurotatoria</taxon>
        <taxon>Bdelloidea</taxon>
        <taxon>Philodinida</taxon>
        <taxon>Philodinidae</taxon>
        <taxon>Rotaria</taxon>
    </lineage>
</organism>
<accession>A0A8S3DNP0</accession>